<dbReference type="AlphaFoldDB" id="A0A6N7W7N4"/>
<accession>A0A6N7W7N4</accession>
<evidence type="ECO:0000313" key="2">
    <source>
        <dbReference type="EMBL" id="MSS84158.1"/>
    </source>
</evidence>
<dbReference type="RefSeq" id="WP_154544253.1">
    <property type="nucleotide sequence ID" value="NZ_VULO01000005.1"/>
</dbReference>
<organism evidence="2 3">
    <name type="scientific">Scrofimicrobium canadense</name>
    <dbReference type="NCBI Taxonomy" id="2652290"/>
    <lineage>
        <taxon>Bacteria</taxon>
        <taxon>Bacillati</taxon>
        <taxon>Actinomycetota</taxon>
        <taxon>Actinomycetes</taxon>
        <taxon>Actinomycetales</taxon>
        <taxon>Actinomycetaceae</taxon>
        <taxon>Scrofimicrobium</taxon>
    </lineage>
</organism>
<feature type="transmembrane region" description="Helical" evidence="1">
    <location>
        <begin position="12"/>
        <end position="34"/>
    </location>
</feature>
<keyword evidence="1" id="KW-0472">Membrane</keyword>
<evidence type="ECO:0000313" key="3">
    <source>
        <dbReference type="Proteomes" id="UP000470875"/>
    </source>
</evidence>
<gene>
    <name evidence="2" type="ORF">FYJ24_05125</name>
</gene>
<protein>
    <submittedName>
        <fullName evidence="2">Uncharacterized protein</fullName>
    </submittedName>
</protein>
<keyword evidence="1" id="KW-0812">Transmembrane</keyword>
<evidence type="ECO:0000256" key="1">
    <source>
        <dbReference type="SAM" id="Phobius"/>
    </source>
</evidence>
<sequence length="184" mass="20122">MMKVPAKIWVRRIISTVILLALLAGIGYLVYMFVTWVGTNLSQTREAAVAVSAPQSVDISECQPDEIDIRMKATPTQLYVSQGMNVTVTVSTKNPTGCLLTEDTLAVELTSGTYQVWTPTACAANKEVLLLADGIKTDMQFDWDARIYEQCEQVEDLFAEAGTYLLSVQVDGKPVGEKIPITIG</sequence>
<proteinExistence type="predicted"/>
<dbReference type="EMBL" id="VULO01000005">
    <property type="protein sequence ID" value="MSS84158.1"/>
    <property type="molecule type" value="Genomic_DNA"/>
</dbReference>
<name>A0A6N7W7N4_9ACTO</name>
<reference evidence="2 3" key="1">
    <citation type="submission" date="2019-08" db="EMBL/GenBank/DDBJ databases">
        <title>In-depth cultivation of the pig gut microbiome towards novel bacterial diversity and tailored functional studies.</title>
        <authorList>
            <person name="Wylensek D."/>
            <person name="Hitch T.C.A."/>
            <person name="Clavel T."/>
        </authorList>
    </citation>
    <scope>NUCLEOTIDE SEQUENCE [LARGE SCALE GENOMIC DNA]</scope>
    <source>
        <strain evidence="2 3">WB03_NA08</strain>
    </source>
</reference>
<comment type="caution">
    <text evidence="2">The sequence shown here is derived from an EMBL/GenBank/DDBJ whole genome shotgun (WGS) entry which is preliminary data.</text>
</comment>
<dbReference type="Proteomes" id="UP000470875">
    <property type="component" value="Unassembled WGS sequence"/>
</dbReference>
<keyword evidence="3" id="KW-1185">Reference proteome</keyword>
<keyword evidence="1" id="KW-1133">Transmembrane helix</keyword>